<feature type="transmembrane region" description="Helical" evidence="7">
    <location>
        <begin position="84"/>
        <end position="108"/>
    </location>
</feature>
<dbReference type="Gene3D" id="1.10.3720.10">
    <property type="entry name" value="MetI-like"/>
    <property type="match status" value="1"/>
</dbReference>
<dbReference type="SUPFAM" id="SSF161098">
    <property type="entry name" value="MetI-like"/>
    <property type="match status" value="1"/>
</dbReference>
<keyword evidence="4 7" id="KW-0812">Transmembrane</keyword>
<keyword evidence="3" id="KW-1003">Cell membrane</keyword>
<evidence type="ECO:0000256" key="1">
    <source>
        <dbReference type="ARBA" id="ARBA00004651"/>
    </source>
</evidence>
<dbReference type="CDD" id="cd06261">
    <property type="entry name" value="TM_PBP2"/>
    <property type="match status" value="1"/>
</dbReference>
<feature type="transmembrane region" description="Helical" evidence="7">
    <location>
        <begin position="246"/>
        <end position="269"/>
    </location>
</feature>
<gene>
    <name evidence="9" type="ORF">CSB45_15035</name>
</gene>
<dbReference type="InterPro" id="IPR000515">
    <property type="entry name" value="MetI-like"/>
</dbReference>
<feature type="transmembrane region" description="Helical" evidence="7">
    <location>
        <begin position="201"/>
        <end position="226"/>
    </location>
</feature>
<comment type="caution">
    <text evidence="9">The sequence shown here is derived from an EMBL/GenBank/DDBJ whole genome shotgun (WGS) entry which is preliminary data.</text>
</comment>
<evidence type="ECO:0000256" key="2">
    <source>
        <dbReference type="ARBA" id="ARBA00022448"/>
    </source>
</evidence>
<dbReference type="PANTHER" id="PTHR43386">
    <property type="entry name" value="OLIGOPEPTIDE TRANSPORT SYSTEM PERMEASE PROTEIN APPC"/>
    <property type="match status" value="1"/>
</dbReference>
<dbReference type="Proteomes" id="UP000229740">
    <property type="component" value="Unassembled WGS sequence"/>
</dbReference>
<feature type="transmembrane region" description="Helical" evidence="7">
    <location>
        <begin position="176"/>
        <end position="194"/>
    </location>
</feature>
<dbReference type="Pfam" id="PF00528">
    <property type="entry name" value="BPD_transp_1"/>
    <property type="match status" value="1"/>
</dbReference>
<dbReference type="InterPro" id="IPR050366">
    <property type="entry name" value="BP-dependent_transpt_permease"/>
</dbReference>
<reference evidence="9 10" key="1">
    <citation type="submission" date="2017-10" db="EMBL/GenBank/DDBJ databases">
        <title>Novel microbial diversity and functional potential in the marine mammal oral microbiome.</title>
        <authorList>
            <person name="Dudek N.K."/>
            <person name="Sun C.L."/>
            <person name="Burstein D."/>
            <person name="Kantor R.S."/>
            <person name="Aliaga Goltsman D.S."/>
            <person name="Bik E.M."/>
            <person name="Thomas B.C."/>
            <person name="Banfield J.F."/>
            <person name="Relman D.A."/>
        </authorList>
    </citation>
    <scope>NUCLEOTIDE SEQUENCE [LARGE SCALE GENOMIC DNA]</scope>
    <source>
        <strain evidence="9">DOLZORAL124_49_17</strain>
    </source>
</reference>
<protein>
    <submittedName>
        <fullName evidence="9">Nickel transporter subunit</fullName>
    </submittedName>
</protein>
<evidence type="ECO:0000256" key="4">
    <source>
        <dbReference type="ARBA" id="ARBA00022692"/>
    </source>
</evidence>
<organism evidence="9 10">
    <name type="scientific">candidate division KSB3 bacterium</name>
    <dbReference type="NCBI Taxonomy" id="2044937"/>
    <lineage>
        <taxon>Bacteria</taxon>
        <taxon>candidate division KSB3</taxon>
    </lineage>
</organism>
<dbReference type="EMBL" id="PDPS01000054">
    <property type="protein sequence ID" value="PID55627.1"/>
    <property type="molecule type" value="Genomic_DNA"/>
</dbReference>
<keyword evidence="5 7" id="KW-1133">Transmembrane helix</keyword>
<sequence length="281" mass="30360">MLAALNRRKRLRRLWGHHRLKTGLLLWILLLCFVLIGPVVYSVDPDSPDYGNKLKPPNAANLLGTDQAGRDQLARLMDGGLRSLGAALLVLLAVSSTGLIIGLIAGMSGGSFDVLAMRLVDIMMALPSMVMAIAVVGVLGPSFINLLLALVISSWAYYARLTRSYVLTARQRQDVISARLAGIGWVRIVFTHILPGVLTQLIVIVTLNLGSMIAWISGLSFLGLGVQPPKAEWGAMLSGSRFFFTLAPWLLLGPAVLIFLSVISANLIGNALRDLWDPKNS</sequence>
<feature type="transmembrane region" description="Helical" evidence="7">
    <location>
        <begin position="129"/>
        <end position="156"/>
    </location>
</feature>
<keyword evidence="6 7" id="KW-0472">Membrane</keyword>
<name>A0A2G6E0X1_9BACT</name>
<dbReference type="AlphaFoldDB" id="A0A2G6E0X1"/>
<evidence type="ECO:0000259" key="8">
    <source>
        <dbReference type="PROSITE" id="PS50928"/>
    </source>
</evidence>
<dbReference type="GO" id="GO:0071916">
    <property type="term" value="F:dipeptide transmembrane transporter activity"/>
    <property type="evidence" value="ECO:0007669"/>
    <property type="project" value="TreeGrafter"/>
</dbReference>
<dbReference type="GO" id="GO:0005886">
    <property type="term" value="C:plasma membrane"/>
    <property type="evidence" value="ECO:0007669"/>
    <property type="project" value="UniProtKB-SubCell"/>
</dbReference>
<evidence type="ECO:0000313" key="9">
    <source>
        <dbReference type="EMBL" id="PID55627.1"/>
    </source>
</evidence>
<evidence type="ECO:0000313" key="10">
    <source>
        <dbReference type="Proteomes" id="UP000229740"/>
    </source>
</evidence>
<accession>A0A2G6E0X1</accession>
<evidence type="ECO:0000256" key="3">
    <source>
        <dbReference type="ARBA" id="ARBA00022475"/>
    </source>
</evidence>
<feature type="domain" description="ABC transmembrane type-1" evidence="8">
    <location>
        <begin position="84"/>
        <end position="269"/>
    </location>
</feature>
<dbReference type="PANTHER" id="PTHR43386:SF1">
    <property type="entry name" value="D,D-DIPEPTIDE TRANSPORT SYSTEM PERMEASE PROTEIN DDPC-RELATED"/>
    <property type="match status" value="1"/>
</dbReference>
<evidence type="ECO:0000256" key="5">
    <source>
        <dbReference type="ARBA" id="ARBA00022989"/>
    </source>
</evidence>
<keyword evidence="2 7" id="KW-0813">Transport</keyword>
<evidence type="ECO:0000256" key="7">
    <source>
        <dbReference type="RuleBase" id="RU363032"/>
    </source>
</evidence>
<dbReference type="InterPro" id="IPR035906">
    <property type="entry name" value="MetI-like_sf"/>
</dbReference>
<proteinExistence type="inferred from homology"/>
<dbReference type="PROSITE" id="PS50928">
    <property type="entry name" value="ABC_TM1"/>
    <property type="match status" value="1"/>
</dbReference>
<evidence type="ECO:0000256" key="6">
    <source>
        <dbReference type="ARBA" id="ARBA00023136"/>
    </source>
</evidence>
<comment type="similarity">
    <text evidence="7">Belongs to the binding-protein-dependent transport system permease family.</text>
</comment>
<comment type="subcellular location">
    <subcellularLocation>
        <location evidence="1 7">Cell membrane</location>
        <topology evidence="1 7">Multi-pass membrane protein</topology>
    </subcellularLocation>
</comment>